<dbReference type="CDD" id="cd00090">
    <property type="entry name" value="HTH_ARSR"/>
    <property type="match status" value="1"/>
</dbReference>
<dbReference type="InterPro" id="IPR036388">
    <property type="entry name" value="WH-like_DNA-bd_sf"/>
</dbReference>
<dbReference type="AlphaFoldDB" id="A0A0F9B436"/>
<evidence type="ECO:0000313" key="1">
    <source>
        <dbReference type="EMBL" id="KKL08552.1"/>
    </source>
</evidence>
<dbReference type="EMBL" id="LAZR01042836">
    <property type="protein sequence ID" value="KKL08552.1"/>
    <property type="molecule type" value="Genomic_DNA"/>
</dbReference>
<accession>A0A0F9B436</accession>
<dbReference type="Pfam" id="PF13412">
    <property type="entry name" value="HTH_24"/>
    <property type="match status" value="1"/>
</dbReference>
<reference evidence="1" key="1">
    <citation type="journal article" date="2015" name="Nature">
        <title>Complex archaea that bridge the gap between prokaryotes and eukaryotes.</title>
        <authorList>
            <person name="Spang A."/>
            <person name="Saw J.H."/>
            <person name="Jorgensen S.L."/>
            <person name="Zaremba-Niedzwiedzka K."/>
            <person name="Martijn J."/>
            <person name="Lind A.E."/>
            <person name="van Eijk R."/>
            <person name="Schleper C."/>
            <person name="Guy L."/>
            <person name="Ettema T.J."/>
        </authorList>
    </citation>
    <scope>NUCLEOTIDE SEQUENCE</scope>
</reference>
<evidence type="ECO:0008006" key="2">
    <source>
        <dbReference type="Google" id="ProtNLM"/>
    </source>
</evidence>
<organism evidence="1">
    <name type="scientific">marine sediment metagenome</name>
    <dbReference type="NCBI Taxonomy" id="412755"/>
    <lineage>
        <taxon>unclassified sequences</taxon>
        <taxon>metagenomes</taxon>
        <taxon>ecological metagenomes</taxon>
    </lineage>
</organism>
<name>A0A0F9B436_9ZZZZ</name>
<dbReference type="Gene3D" id="1.10.10.10">
    <property type="entry name" value="Winged helix-like DNA-binding domain superfamily/Winged helix DNA-binding domain"/>
    <property type="match status" value="1"/>
</dbReference>
<dbReference type="InterPro" id="IPR036390">
    <property type="entry name" value="WH_DNA-bd_sf"/>
</dbReference>
<sequence length="102" mass="11885">MPKKWNFLSNYGLALTHLFQNSRATLREIALGTNLTERAVYQIVRDLEEGGFIEKTRVGRRNIYTINEGHLFDYPVYGELNIAQMITALRRILEERRTETPA</sequence>
<dbReference type="InterPro" id="IPR011991">
    <property type="entry name" value="ArsR-like_HTH"/>
</dbReference>
<proteinExistence type="predicted"/>
<comment type="caution">
    <text evidence="1">The sequence shown here is derived from an EMBL/GenBank/DDBJ whole genome shotgun (WGS) entry which is preliminary data.</text>
</comment>
<dbReference type="SUPFAM" id="SSF46785">
    <property type="entry name" value="Winged helix' DNA-binding domain"/>
    <property type="match status" value="1"/>
</dbReference>
<protein>
    <recommendedName>
        <fullName evidence="2">Transcription regulator TrmB N-terminal domain-containing protein</fullName>
    </recommendedName>
</protein>
<gene>
    <name evidence="1" type="ORF">LCGC14_2574720</name>
</gene>